<accession>A0A222FIR1</accession>
<name>A0A222FIR1_9GAMM</name>
<dbReference type="AlphaFoldDB" id="A0A222FIR1"/>
<dbReference type="RefSeq" id="WP_094059827.1">
    <property type="nucleotide sequence ID" value="NZ_CP022530.1"/>
</dbReference>
<dbReference type="KEGG" id="bsan:CHH28_08090"/>
<reference evidence="1 2" key="1">
    <citation type="submission" date="2017-07" db="EMBL/GenBank/DDBJ databases">
        <title>Annotated genome sequence of Bacterioplanes sanyensis isolated from Red Sea.</title>
        <authorList>
            <person name="Rehman Z.U."/>
        </authorList>
    </citation>
    <scope>NUCLEOTIDE SEQUENCE [LARGE SCALE GENOMIC DNA]</scope>
    <source>
        <strain evidence="1 2">NV9</strain>
    </source>
</reference>
<proteinExistence type="predicted"/>
<keyword evidence="2" id="KW-1185">Reference proteome</keyword>
<organism evidence="1 2">
    <name type="scientific">Bacterioplanes sanyensis</name>
    <dbReference type="NCBI Taxonomy" id="1249553"/>
    <lineage>
        <taxon>Bacteria</taxon>
        <taxon>Pseudomonadati</taxon>
        <taxon>Pseudomonadota</taxon>
        <taxon>Gammaproteobacteria</taxon>
        <taxon>Oceanospirillales</taxon>
        <taxon>Oceanospirillaceae</taxon>
        <taxon>Bacterioplanes</taxon>
    </lineage>
</organism>
<gene>
    <name evidence="1" type="ORF">CHH28_08090</name>
</gene>
<sequence>MYTVRLLKSGDMPMLLQNSSDLIERQQRTRLANGDVVDLAWLINGQVLAVSANALALYSRAEAVHDELGNGLLASVAIPAELSLSLQDGGYIQEHRAGYVGLSDQRVLLITLNDVQLFASKQDALRNQNERARLPLAAG</sequence>
<evidence type="ECO:0000313" key="1">
    <source>
        <dbReference type="EMBL" id="ASP38639.1"/>
    </source>
</evidence>
<dbReference type="Proteomes" id="UP000202440">
    <property type="component" value="Chromosome"/>
</dbReference>
<protein>
    <submittedName>
        <fullName evidence="1">Uncharacterized protein</fullName>
    </submittedName>
</protein>
<evidence type="ECO:0000313" key="2">
    <source>
        <dbReference type="Proteomes" id="UP000202440"/>
    </source>
</evidence>
<dbReference type="EMBL" id="CP022530">
    <property type="protein sequence ID" value="ASP38639.1"/>
    <property type="molecule type" value="Genomic_DNA"/>
</dbReference>
<dbReference type="OrthoDB" id="6196008at2"/>